<evidence type="ECO:0000259" key="1">
    <source>
        <dbReference type="Pfam" id="PF01261"/>
    </source>
</evidence>
<dbReference type="STRING" id="1776334.APZ16_01230"/>
<organism evidence="2 3">
    <name type="scientific">Hadarchaeum yellowstonense</name>
    <dbReference type="NCBI Taxonomy" id="1776334"/>
    <lineage>
        <taxon>Archaea</taxon>
        <taxon>Methanobacteriati</taxon>
        <taxon>Candidatus Hadarchaeota</taxon>
        <taxon>Candidatus Hadarchaeia</taxon>
        <taxon>Candidatus Hadarchaeales</taxon>
        <taxon>Candidatus Hadarchaeaceae</taxon>
        <taxon>Candidatus Hadarchaeum</taxon>
    </lineage>
</organism>
<dbReference type="GO" id="GO:0003677">
    <property type="term" value="F:DNA binding"/>
    <property type="evidence" value="ECO:0007669"/>
    <property type="project" value="InterPro"/>
</dbReference>
<dbReference type="Proteomes" id="UP000074294">
    <property type="component" value="Unassembled WGS sequence"/>
</dbReference>
<dbReference type="Gene3D" id="3.20.20.150">
    <property type="entry name" value="Divalent-metal-dependent TIM barrel enzymes"/>
    <property type="match status" value="1"/>
</dbReference>
<dbReference type="AlphaFoldDB" id="A0A147JTP6"/>
<feature type="domain" description="Xylose isomerase-like TIM barrel" evidence="1">
    <location>
        <begin position="23"/>
        <end position="257"/>
    </location>
</feature>
<dbReference type="PANTHER" id="PTHR21445:SF0">
    <property type="entry name" value="APURINIC-APYRIMIDINIC ENDONUCLEASE"/>
    <property type="match status" value="1"/>
</dbReference>
<keyword evidence="2" id="KW-0540">Nuclease</keyword>
<sequence>MIYLGPAGVPISSKDPSTIGGLKRVAELKLNAMEIEFVRGVAMSNQTAEEVGRVARELKIELSVHCPYFINLCSQDRRKLEASKKRILDSVERCHHMGARIAVFHPGFYGSLTPEAAYQMVKEADLDLLDRMKAMGLKGVVLGHETTGKVSAFGTLEELVQLCREVRGCEPVVDFAHLWARNAGKIDYAEIFDRLEPLKLKHLHTHFTSMEWTPAKVPGRGNERRHLPISFDQPPVDPLVREVLKRKLNITIISESPVLEQDSLVLREKFEKLGYRF</sequence>
<comment type="caution">
    <text evidence="2">The sequence shown here is derived from an EMBL/GenBank/DDBJ whole genome shotgun (WGS) entry which is preliminary data.</text>
</comment>
<dbReference type="InterPro" id="IPR001719">
    <property type="entry name" value="AP_endonuc_2"/>
</dbReference>
<dbReference type="GO" id="GO:0006284">
    <property type="term" value="P:base-excision repair"/>
    <property type="evidence" value="ECO:0007669"/>
    <property type="project" value="TreeGrafter"/>
</dbReference>
<dbReference type="SMART" id="SM00518">
    <property type="entry name" value="AP2Ec"/>
    <property type="match status" value="1"/>
</dbReference>
<dbReference type="SUPFAM" id="SSF51658">
    <property type="entry name" value="Xylose isomerase-like"/>
    <property type="match status" value="1"/>
</dbReference>
<evidence type="ECO:0000313" key="3">
    <source>
        <dbReference type="Proteomes" id="UP000074294"/>
    </source>
</evidence>
<proteinExistence type="predicted"/>
<gene>
    <name evidence="2" type="ORF">APZ16_01230</name>
</gene>
<name>A0A147JTP6_HADYE</name>
<dbReference type="GO" id="GO:0008081">
    <property type="term" value="F:phosphoric diester hydrolase activity"/>
    <property type="evidence" value="ECO:0007669"/>
    <property type="project" value="TreeGrafter"/>
</dbReference>
<dbReference type="GO" id="GO:0008270">
    <property type="term" value="F:zinc ion binding"/>
    <property type="evidence" value="ECO:0007669"/>
    <property type="project" value="InterPro"/>
</dbReference>
<evidence type="ECO:0000313" key="2">
    <source>
        <dbReference type="EMBL" id="KUO39886.1"/>
    </source>
</evidence>
<accession>A0A147JTP6</accession>
<protein>
    <submittedName>
        <fullName evidence="2">Endonuclease IV</fullName>
    </submittedName>
</protein>
<keyword evidence="2" id="KW-0378">Hydrolase</keyword>
<dbReference type="Pfam" id="PF01261">
    <property type="entry name" value="AP_endonuc_2"/>
    <property type="match status" value="1"/>
</dbReference>
<keyword evidence="2" id="KW-0255">Endonuclease</keyword>
<dbReference type="GO" id="GO:0003906">
    <property type="term" value="F:DNA-(apurinic or apyrimidinic site) endonuclease activity"/>
    <property type="evidence" value="ECO:0007669"/>
    <property type="project" value="TreeGrafter"/>
</dbReference>
<dbReference type="PANTHER" id="PTHR21445">
    <property type="entry name" value="ENDONUCLEASE IV ENDODEOXYRIBONUCLEASE IV"/>
    <property type="match status" value="1"/>
</dbReference>
<dbReference type="EMBL" id="LQMQ01000053">
    <property type="protein sequence ID" value="KUO39886.1"/>
    <property type="molecule type" value="Genomic_DNA"/>
</dbReference>
<dbReference type="InterPro" id="IPR036237">
    <property type="entry name" value="Xyl_isomerase-like_sf"/>
</dbReference>
<reference evidence="2 3" key="1">
    <citation type="journal article" date="2016" name="Nat. Microbiol.">
        <title>Genomic inference of the metabolism of cosmopolitan subsurface Archaea, Hadesarchaea.</title>
        <authorList>
            <person name="Baker B.J."/>
            <person name="Saw J.H."/>
            <person name="Lind A.E."/>
            <person name="Lazar C.S."/>
            <person name="Hinrichs K.-U."/>
            <person name="Teske A.P."/>
            <person name="Ettema T.J."/>
        </authorList>
    </citation>
    <scope>NUCLEOTIDE SEQUENCE [LARGE SCALE GENOMIC DNA]</scope>
</reference>
<dbReference type="InterPro" id="IPR013022">
    <property type="entry name" value="Xyl_isomerase-like_TIM-brl"/>
</dbReference>